<protein>
    <submittedName>
        <fullName evidence="2">Uncharacterized protein</fullName>
    </submittedName>
</protein>
<dbReference type="AlphaFoldDB" id="A0AAV5A1J1"/>
<evidence type="ECO:0000313" key="2">
    <source>
        <dbReference type="EMBL" id="GJJ06875.1"/>
    </source>
</evidence>
<feature type="compositionally biased region" description="Basic and acidic residues" evidence="1">
    <location>
        <begin position="110"/>
        <end position="119"/>
    </location>
</feature>
<evidence type="ECO:0000256" key="1">
    <source>
        <dbReference type="SAM" id="MobiDB-lite"/>
    </source>
</evidence>
<evidence type="ECO:0000313" key="3">
    <source>
        <dbReference type="Proteomes" id="UP001050691"/>
    </source>
</evidence>
<name>A0AAV5A1J1_9AGAM</name>
<reference evidence="2" key="1">
    <citation type="submission" date="2021-10" db="EMBL/GenBank/DDBJ databases">
        <title>De novo Genome Assembly of Clathrus columnatus (Basidiomycota, Fungi) Using Illumina and Nanopore Sequence Data.</title>
        <authorList>
            <person name="Ogiso-Tanaka E."/>
            <person name="Itagaki H."/>
            <person name="Hosoya T."/>
            <person name="Hosaka K."/>
        </authorList>
    </citation>
    <scope>NUCLEOTIDE SEQUENCE</scope>
    <source>
        <strain evidence="2">MO-923</strain>
    </source>
</reference>
<comment type="caution">
    <text evidence="2">The sequence shown here is derived from an EMBL/GenBank/DDBJ whole genome shotgun (WGS) entry which is preliminary data.</text>
</comment>
<gene>
    <name evidence="2" type="ORF">Clacol_001071</name>
</gene>
<dbReference type="EMBL" id="BPWL01000002">
    <property type="protein sequence ID" value="GJJ06875.1"/>
    <property type="molecule type" value="Genomic_DNA"/>
</dbReference>
<feature type="region of interest" description="Disordered" evidence="1">
    <location>
        <begin position="81"/>
        <end position="119"/>
    </location>
</feature>
<sequence>MASSVISADVLHDPDTTVRSIVIEGNGAGIDSSTDVIRPARRSILSRWRGRRKGCNNVATDATLVGEPALYGPMLLISPAATTASAPPTPPSVLGKRQRRTQTTLQGDLEPDRTEQDGS</sequence>
<proteinExistence type="predicted"/>
<accession>A0AAV5A1J1</accession>
<organism evidence="2 3">
    <name type="scientific">Clathrus columnatus</name>
    <dbReference type="NCBI Taxonomy" id="1419009"/>
    <lineage>
        <taxon>Eukaryota</taxon>
        <taxon>Fungi</taxon>
        <taxon>Dikarya</taxon>
        <taxon>Basidiomycota</taxon>
        <taxon>Agaricomycotina</taxon>
        <taxon>Agaricomycetes</taxon>
        <taxon>Phallomycetidae</taxon>
        <taxon>Phallales</taxon>
        <taxon>Clathraceae</taxon>
        <taxon>Clathrus</taxon>
    </lineage>
</organism>
<keyword evidence="3" id="KW-1185">Reference proteome</keyword>
<dbReference type="Proteomes" id="UP001050691">
    <property type="component" value="Unassembled WGS sequence"/>
</dbReference>